<proteinExistence type="predicted"/>
<sequence>MKLRTFAVSVTSLKCGVSRVSSFRWVPGLIDFKNEAAALHETESSTVTQAGVQWCSLSSLQPPPQLQVILVPQSPE</sequence>
<protein>
    <submittedName>
        <fullName evidence="1">Uncharacterized protein</fullName>
    </submittedName>
</protein>
<organism evidence="1">
    <name type="scientific">Pongo abelii</name>
    <name type="common">Sumatran orangutan</name>
    <name type="synonym">Pongo pygmaeus abelii</name>
    <dbReference type="NCBI Taxonomy" id="9601"/>
    <lineage>
        <taxon>Eukaryota</taxon>
        <taxon>Metazoa</taxon>
        <taxon>Chordata</taxon>
        <taxon>Craniata</taxon>
        <taxon>Vertebrata</taxon>
        <taxon>Euteleostomi</taxon>
        <taxon>Mammalia</taxon>
        <taxon>Eutheria</taxon>
        <taxon>Euarchontoglires</taxon>
        <taxon>Primates</taxon>
        <taxon>Haplorrhini</taxon>
        <taxon>Catarrhini</taxon>
        <taxon>Hominidae</taxon>
        <taxon>Pongo</taxon>
    </lineage>
</organism>
<dbReference type="EMBL" id="NDHI03003584">
    <property type="protein sequence ID" value="PNJ18535.1"/>
    <property type="molecule type" value="Genomic_DNA"/>
</dbReference>
<accession>A0A2J8SCN1</accession>
<dbReference type="STRING" id="9601.ENSPPYP00000009109"/>
<reference evidence="1" key="1">
    <citation type="submission" date="2017-12" db="EMBL/GenBank/DDBJ databases">
        <title>High-resolution comparative analysis of great ape genomes.</title>
        <authorList>
            <person name="Pollen A."/>
            <person name="Hastie A."/>
            <person name="Hormozdiari F."/>
            <person name="Dougherty M."/>
            <person name="Liu R."/>
            <person name="Chaisson M."/>
            <person name="Hoppe E."/>
            <person name="Hill C."/>
            <person name="Pang A."/>
            <person name="Hillier L."/>
            <person name="Baker C."/>
            <person name="Armstrong J."/>
            <person name="Shendure J."/>
            <person name="Paten B."/>
            <person name="Wilson R."/>
            <person name="Chao H."/>
            <person name="Schneider V."/>
            <person name="Ventura M."/>
            <person name="Kronenberg Z."/>
            <person name="Murali S."/>
            <person name="Gordon D."/>
            <person name="Cantsilieris S."/>
            <person name="Munson K."/>
            <person name="Nelson B."/>
            <person name="Raja A."/>
            <person name="Underwood J."/>
            <person name="Diekhans M."/>
            <person name="Fiddes I."/>
            <person name="Haussler D."/>
            <person name="Eichler E."/>
        </authorList>
    </citation>
    <scope>NUCLEOTIDE SEQUENCE [LARGE SCALE GENOMIC DNA]</scope>
    <source>
        <strain evidence="1">Susie</strain>
    </source>
</reference>
<name>A0A2J8SCN1_PONAB</name>
<dbReference type="AlphaFoldDB" id="A0A2J8SCN1"/>
<gene>
    <name evidence="1" type="ORF">CR201_G0044147</name>
</gene>
<evidence type="ECO:0000313" key="1">
    <source>
        <dbReference type="EMBL" id="PNJ18535.1"/>
    </source>
</evidence>
<comment type="caution">
    <text evidence="1">The sequence shown here is derived from an EMBL/GenBank/DDBJ whole genome shotgun (WGS) entry which is preliminary data.</text>
</comment>